<keyword evidence="1" id="KW-0812">Transmembrane</keyword>
<proteinExistence type="predicted"/>
<dbReference type="Proteomes" id="UP001501057">
    <property type="component" value="Unassembled WGS sequence"/>
</dbReference>
<reference evidence="2 3" key="1">
    <citation type="journal article" date="2019" name="Int. J. Syst. Evol. Microbiol.">
        <title>The Global Catalogue of Microorganisms (GCM) 10K type strain sequencing project: providing services to taxonomists for standard genome sequencing and annotation.</title>
        <authorList>
            <consortium name="The Broad Institute Genomics Platform"/>
            <consortium name="The Broad Institute Genome Sequencing Center for Infectious Disease"/>
            <person name="Wu L."/>
            <person name="Ma J."/>
        </authorList>
    </citation>
    <scope>NUCLEOTIDE SEQUENCE [LARGE SCALE GENOMIC DNA]</scope>
    <source>
        <strain evidence="2 3">JCM 13518</strain>
    </source>
</reference>
<evidence type="ECO:0000256" key="1">
    <source>
        <dbReference type="SAM" id="Phobius"/>
    </source>
</evidence>
<dbReference type="RefSeq" id="WP_344197097.1">
    <property type="nucleotide sequence ID" value="NZ_BAAAME010000002.1"/>
</dbReference>
<keyword evidence="1" id="KW-0472">Membrane</keyword>
<keyword evidence="3" id="KW-1185">Reference proteome</keyword>
<feature type="transmembrane region" description="Helical" evidence="1">
    <location>
        <begin position="65"/>
        <end position="86"/>
    </location>
</feature>
<comment type="caution">
    <text evidence="2">The sequence shown here is derived from an EMBL/GenBank/DDBJ whole genome shotgun (WGS) entry which is preliminary data.</text>
</comment>
<keyword evidence="1" id="KW-1133">Transmembrane helix</keyword>
<gene>
    <name evidence="2" type="ORF">GCM10009710_03510</name>
</gene>
<feature type="transmembrane region" description="Helical" evidence="1">
    <location>
        <begin position="28"/>
        <end position="53"/>
    </location>
</feature>
<evidence type="ECO:0000313" key="3">
    <source>
        <dbReference type="Proteomes" id="UP001501057"/>
    </source>
</evidence>
<sequence length="136" mass="13693">MAGLAAPAALAQRDITLAAASRGAVLLVALLTIIDLIDGSLGMFTSVGVLMASVSVPLSVTPSQLWATVLAPPLLLIGVLTLAVVIDPAAVAPEGMPESAGRFGRVLAGTVDRGITLAVAETFTLAALGLRRLALR</sequence>
<name>A0ABN2JGB3_9ACTN</name>
<accession>A0ABN2JGB3</accession>
<evidence type="ECO:0000313" key="2">
    <source>
        <dbReference type="EMBL" id="GAA1726120.1"/>
    </source>
</evidence>
<protein>
    <submittedName>
        <fullName evidence="2">Uncharacterized protein</fullName>
    </submittedName>
</protein>
<organism evidence="2 3">
    <name type="scientific">Aeromicrobium alkaliterrae</name>
    <dbReference type="NCBI Taxonomy" id="302168"/>
    <lineage>
        <taxon>Bacteria</taxon>
        <taxon>Bacillati</taxon>
        <taxon>Actinomycetota</taxon>
        <taxon>Actinomycetes</taxon>
        <taxon>Propionibacteriales</taxon>
        <taxon>Nocardioidaceae</taxon>
        <taxon>Aeromicrobium</taxon>
    </lineage>
</organism>
<dbReference type="EMBL" id="BAAAME010000002">
    <property type="protein sequence ID" value="GAA1726120.1"/>
    <property type="molecule type" value="Genomic_DNA"/>
</dbReference>